<dbReference type="Pfam" id="PF10737">
    <property type="entry name" value="GerPC"/>
    <property type="match status" value="1"/>
</dbReference>
<protein>
    <submittedName>
        <fullName evidence="2">Spore gernimation protein GerPC</fullName>
    </submittedName>
</protein>
<sequence>MQQMFRQVEQQQRLIEELQNKIEHLQANVQPKTVIEKIEYHFDQLKIETLEGTLQIGLTPNGSDLSDVGDLYTQKTNTEDPILHTLHTFMTEDIPHWMAQYIRDHDLNVSEQHQQQIVADVQKQLSQRVEYYKNQDTEMDATAVVHQIQTEIRSSIAQYLDTFQGDDFE</sequence>
<feature type="coiled-coil region" evidence="1">
    <location>
        <begin position="1"/>
        <end position="28"/>
    </location>
</feature>
<accession>A0A931HSD4</accession>
<proteinExistence type="predicted"/>
<dbReference type="InterPro" id="IPR019673">
    <property type="entry name" value="Spore_germination_GerPC"/>
</dbReference>
<keyword evidence="3" id="KW-1185">Reference proteome</keyword>
<evidence type="ECO:0000313" key="2">
    <source>
        <dbReference type="EMBL" id="MBH0228745.1"/>
    </source>
</evidence>
<dbReference type="AlphaFoldDB" id="A0A931HSD4"/>
<comment type="caution">
    <text evidence="2">The sequence shown here is derived from an EMBL/GenBank/DDBJ whole genome shotgun (WGS) entry which is preliminary data.</text>
</comment>
<evidence type="ECO:0000256" key="1">
    <source>
        <dbReference type="SAM" id="Coils"/>
    </source>
</evidence>
<organism evidence="2 3">
    <name type="scientific">Halobacillus yeomjeoni</name>
    <dbReference type="NCBI Taxonomy" id="311194"/>
    <lineage>
        <taxon>Bacteria</taxon>
        <taxon>Bacillati</taxon>
        <taxon>Bacillota</taxon>
        <taxon>Bacilli</taxon>
        <taxon>Bacillales</taxon>
        <taxon>Bacillaceae</taxon>
        <taxon>Halobacillus</taxon>
    </lineage>
</organism>
<evidence type="ECO:0000313" key="3">
    <source>
        <dbReference type="Proteomes" id="UP000614490"/>
    </source>
</evidence>
<gene>
    <name evidence="2" type="ORF">H0267_00850</name>
</gene>
<keyword evidence="1" id="KW-0175">Coiled coil</keyword>
<dbReference type="EMBL" id="JADZSC010000001">
    <property type="protein sequence ID" value="MBH0228745.1"/>
    <property type="molecule type" value="Genomic_DNA"/>
</dbReference>
<name>A0A931HSD4_9BACI</name>
<dbReference type="Proteomes" id="UP000614490">
    <property type="component" value="Unassembled WGS sequence"/>
</dbReference>
<reference evidence="2 3" key="1">
    <citation type="journal article" date="2005" name="Int. J. Syst. Evol. Microbiol.">
        <title>Halobacillus yeomjeoni sp. nov., isolated from a marine solar saltern in Korea.</title>
        <authorList>
            <person name="Yoon J.H."/>
            <person name="Kang S.J."/>
            <person name="Lee C.H."/>
            <person name="Oh H.W."/>
            <person name="Oh T.K."/>
        </authorList>
    </citation>
    <scope>NUCLEOTIDE SEQUENCE [LARGE SCALE GENOMIC DNA]</scope>
    <source>
        <strain evidence="2 3">KCTC 3957</strain>
    </source>
</reference>